<dbReference type="PRINTS" id="PR01217">
    <property type="entry name" value="PRICHEXTENSN"/>
</dbReference>
<feature type="compositionally biased region" description="Low complexity" evidence="1">
    <location>
        <begin position="65"/>
        <end position="79"/>
    </location>
</feature>
<dbReference type="InterPro" id="IPR050817">
    <property type="entry name" value="DjlA_DnaK_co-chaperone"/>
</dbReference>
<keyword evidence="5" id="KW-1185">Reference proteome</keyword>
<evidence type="ECO:0000256" key="1">
    <source>
        <dbReference type="SAM" id="MobiDB-lite"/>
    </source>
</evidence>
<evidence type="ECO:0000259" key="3">
    <source>
        <dbReference type="PROSITE" id="PS50076"/>
    </source>
</evidence>
<feature type="transmembrane region" description="Helical" evidence="2">
    <location>
        <begin position="99"/>
        <end position="122"/>
    </location>
</feature>
<name>A0A840UXB1_9BACT</name>
<reference evidence="4 5" key="1">
    <citation type="submission" date="2020-08" db="EMBL/GenBank/DDBJ databases">
        <title>Genomic Encyclopedia of Type Strains, Phase IV (KMG-IV): sequencing the most valuable type-strain genomes for metagenomic binning, comparative biology and taxonomic classification.</title>
        <authorList>
            <person name="Goeker M."/>
        </authorList>
    </citation>
    <scope>NUCLEOTIDE SEQUENCE [LARGE SCALE GENOMIC DNA]</scope>
    <source>
        <strain evidence="4 5">DSM 28570</strain>
    </source>
</reference>
<dbReference type="Pfam" id="PF00226">
    <property type="entry name" value="DnaJ"/>
    <property type="match status" value="1"/>
</dbReference>
<dbReference type="SUPFAM" id="SSF46565">
    <property type="entry name" value="Chaperone J-domain"/>
    <property type="match status" value="1"/>
</dbReference>
<evidence type="ECO:0000313" key="5">
    <source>
        <dbReference type="Proteomes" id="UP000539642"/>
    </source>
</evidence>
<organism evidence="4 5">
    <name type="scientific">Desulfoprunum benzoelyticum</name>
    <dbReference type="NCBI Taxonomy" id="1506996"/>
    <lineage>
        <taxon>Bacteria</taxon>
        <taxon>Pseudomonadati</taxon>
        <taxon>Thermodesulfobacteriota</taxon>
        <taxon>Desulfobulbia</taxon>
        <taxon>Desulfobulbales</taxon>
        <taxon>Desulfobulbaceae</taxon>
        <taxon>Desulfoprunum</taxon>
    </lineage>
</organism>
<protein>
    <recommendedName>
        <fullName evidence="3">J domain-containing protein</fullName>
    </recommendedName>
</protein>
<dbReference type="Proteomes" id="UP000539642">
    <property type="component" value="Unassembled WGS sequence"/>
</dbReference>
<feature type="compositionally biased region" description="Polar residues" evidence="1">
    <location>
        <begin position="316"/>
        <end position="327"/>
    </location>
</feature>
<comment type="caution">
    <text evidence="4">The sequence shown here is derived from an EMBL/GenBank/DDBJ whole genome shotgun (WGS) entry which is preliminary data.</text>
</comment>
<dbReference type="CDD" id="cd06257">
    <property type="entry name" value="DnaJ"/>
    <property type="match status" value="1"/>
</dbReference>
<dbReference type="InterPro" id="IPR001623">
    <property type="entry name" value="DnaJ_domain"/>
</dbReference>
<feature type="compositionally biased region" description="Low complexity" evidence="1">
    <location>
        <begin position="218"/>
        <end position="232"/>
    </location>
</feature>
<dbReference type="SMART" id="SM00271">
    <property type="entry name" value="DnaJ"/>
    <property type="match status" value="1"/>
</dbReference>
<dbReference type="PRINTS" id="PR00625">
    <property type="entry name" value="JDOMAIN"/>
</dbReference>
<keyword evidence="2" id="KW-0472">Membrane</keyword>
<gene>
    <name evidence="4" type="ORF">HNQ81_001815</name>
</gene>
<feature type="region of interest" description="Disordered" evidence="1">
    <location>
        <begin position="63"/>
        <end position="93"/>
    </location>
</feature>
<feature type="compositionally biased region" description="Low complexity" evidence="1">
    <location>
        <begin position="180"/>
        <end position="210"/>
    </location>
</feature>
<sequence>MMRAVDHYAVLGLQPDASDDEVKRAYRRLSRRYHPDSAGSSGAANTEEFIRITRAYHAIIDGEEPTVPARPTAPTRPSAPSAPPTSRNKRKRRLFGRRLPLRAVLGLALIAGILVVACLVISEVYSRRIMLSTLHDGGVAFVPPPTARRTPPEPTTLTFAEKMRLERAVNAAAAKKEKNGGNFASTSPTVAPTAPAVASSQFSPAESTEPSLPPSSRPTPAASSQPTPAALSEPTPAQSTEPSLPPSTRPTPAVISTAGRDLKPATENPLALENPPTLNNPQEPPKPQTAQSKPQLATKPIPQPSQPTPAVASRPTPAQSSSATQDFSLRVEMTAGEASRPSPYREQRTLSSRPTPAVISTAGRDLKPAMKSSPAQLADNPSPPTEPQLQHQLNRFLAAYTQAYGARNLFKFQQFFTANATENNTPITNLIPTYTKLFAATETLNLHITPQRWQQPTPGQITINGRFTIDLKYKNAAAVHGAGKIDFQLTRNDTSFHIEKMTYTFDQ</sequence>
<proteinExistence type="predicted"/>
<dbReference type="PROSITE" id="PS50076">
    <property type="entry name" value="DNAJ_2"/>
    <property type="match status" value="1"/>
</dbReference>
<keyword evidence="2" id="KW-1133">Transmembrane helix</keyword>
<dbReference type="EMBL" id="JACHEO010000008">
    <property type="protein sequence ID" value="MBB5348084.1"/>
    <property type="molecule type" value="Genomic_DNA"/>
</dbReference>
<evidence type="ECO:0000256" key="2">
    <source>
        <dbReference type="SAM" id="Phobius"/>
    </source>
</evidence>
<dbReference type="Gene3D" id="1.10.287.110">
    <property type="entry name" value="DnaJ domain"/>
    <property type="match status" value="1"/>
</dbReference>
<feature type="region of interest" description="Disordered" evidence="1">
    <location>
        <begin position="172"/>
        <end position="388"/>
    </location>
</feature>
<accession>A0A840UXB1</accession>
<dbReference type="AlphaFoldDB" id="A0A840UXB1"/>
<feature type="domain" description="J" evidence="3">
    <location>
        <begin position="6"/>
        <end position="64"/>
    </location>
</feature>
<keyword evidence="2" id="KW-0812">Transmembrane</keyword>
<dbReference type="InterPro" id="IPR036869">
    <property type="entry name" value="J_dom_sf"/>
</dbReference>
<dbReference type="PANTHER" id="PTHR24074">
    <property type="entry name" value="CO-CHAPERONE PROTEIN DJLA"/>
    <property type="match status" value="1"/>
</dbReference>
<evidence type="ECO:0000313" key="4">
    <source>
        <dbReference type="EMBL" id="MBB5348084.1"/>
    </source>
</evidence>